<dbReference type="EMBL" id="UGPB01000001">
    <property type="protein sequence ID" value="STY28546.1"/>
    <property type="molecule type" value="Genomic_DNA"/>
</dbReference>
<dbReference type="InterPro" id="IPR036097">
    <property type="entry name" value="HisK_dim/P_sf"/>
</dbReference>
<keyword evidence="3" id="KW-0808">Transferase</keyword>
<dbReference type="EC" id="2.7.13.3" evidence="2"/>
<gene>
    <name evidence="3" type="ORF">NCTC11532_00721</name>
</gene>
<reference evidence="3 4" key="1">
    <citation type="submission" date="2018-06" db="EMBL/GenBank/DDBJ databases">
        <authorList>
            <consortium name="Pathogen Informatics"/>
            <person name="Doyle S."/>
        </authorList>
    </citation>
    <scope>NUCLEOTIDE SEQUENCE [LARGE SCALE GENOMIC DNA]</scope>
    <source>
        <strain evidence="3 4">NCTC11532</strain>
    </source>
</reference>
<dbReference type="SUPFAM" id="SSF47384">
    <property type="entry name" value="Homodimeric domain of signal transducing histidine kinase"/>
    <property type="match status" value="1"/>
</dbReference>
<accession>A0A378LNQ0</accession>
<dbReference type="Proteomes" id="UP000255297">
    <property type="component" value="Unassembled WGS sequence"/>
</dbReference>
<proteinExistence type="predicted"/>
<comment type="catalytic activity">
    <reaction evidence="1">
        <text>ATP + protein L-histidine = ADP + protein N-phospho-L-histidine.</text>
        <dbReference type="EC" id="2.7.13.3"/>
    </reaction>
</comment>
<dbReference type="RefSeq" id="WP_031563907.1">
    <property type="nucleotide sequence ID" value="NZ_CAAAIS010000002.1"/>
</dbReference>
<dbReference type="InterPro" id="IPR003661">
    <property type="entry name" value="HisK_dim/P_dom"/>
</dbReference>
<organism evidence="3 4">
    <name type="scientific">Legionella wadsworthii</name>
    <dbReference type="NCBI Taxonomy" id="28088"/>
    <lineage>
        <taxon>Bacteria</taxon>
        <taxon>Pseudomonadati</taxon>
        <taxon>Pseudomonadota</taxon>
        <taxon>Gammaproteobacteria</taxon>
        <taxon>Legionellales</taxon>
        <taxon>Legionellaceae</taxon>
        <taxon>Legionella</taxon>
    </lineage>
</organism>
<dbReference type="OrthoDB" id="5635875at2"/>
<sequence>MKRGIQENNQTQGISQIIHELNQPITVIKAYLGGCELRLERQNLKSEELRHTFIKMNEHIELLCHKIDKLNDLSYKNILFSEPNPMAHLLNEIISLYAYEIDYHAIQICFNFHENLSHSQLSDSPVKQVLFRLIKLCIHSIEINKIQNSEIAIQTRSHESVGKIIIKTNFVIQEEYIEKEMNYCRSLLNKNRNDLLAELSANNMDCQFIVFLEGNGYA</sequence>
<evidence type="ECO:0000313" key="4">
    <source>
        <dbReference type="Proteomes" id="UP000255297"/>
    </source>
</evidence>
<dbReference type="Gene3D" id="1.10.287.130">
    <property type="match status" value="1"/>
</dbReference>
<keyword evidence="3" id="KW-0418">Kinase</keyword>
<evidence type="ECO:0000256" key="2">
    <source>
        <dbReference type="ARBA" id="ARBA00012438"/>
    </source>
</evidence>
<protein>
    <recommendedName>
        <fullName evidence="2">histidine kinase</fullName>
        <ecNumber evidence="2">2.7.13.3</ecNumber>
    </recommendedName>
</protein>
<dbReference type="GO" id="GO:0000155">
    <property type="term" value="F:phosphorelay sensor kinase activity"/>
    <property type="evidence" value="ECO:0007669"/>
    <property type="project" value="InterPro"/>
</dbReference>
<keyword evidence="4" id="KW-1185">Reference proteome</keyword>
<evidence type="ECO:0000313" key="3">
    <source>
        <dbReference type="EMBL" id="STY28546.1"/>
    </source>
</evidence>
<evidence type="ECO:0000256" key="1">
    <source>
        <dbReference type="ARBA" id="ARBA00000085"/>
    </source>
</evidence>
<dbReference type="STRING" id="1122170.GCA_000701265_02883"/>
<name>A0A378LNQ0_9GAMM</name>
<dbReference type="AlphaFoldDB" id="A0A378LNQ0"/>
<dbReference type="CDD" id="cd00082">
    <property type="entry name" value="HisKA"/>
    <property type="match status" value="1"/>
</dbReference>